<evidence type="ECO:0000313" key="5">
    <source>
        <dbReference type="Proteomes" id="UP001501057"/>
    </source>
</evidence>
<organism evidence="4 5">
    <name type="scientific">Aeromicrobium alkaliterrae</name>
    <dbReference type="NCBI Taxonomy" id="302168"/>
    <lineage>
        <taxon>Bacteria</taxon>
        <taxon>Bacillati</taxon>
        <taxon>Actinomycetota</taxon>
        <taxon>Actinomycetes</taxon>
        <taxon>Propionibacteriales</taxon>
        <taxon>Nocardioidaceae</taxon>
        <taxon>Aeromicrobium</taxon>
    </lineage>
</organism>
<evidence type="ECO:0008006" key="6">
    <source>
        <dbReference type="Google" id="ProtNLM"/>
    </source>
</evidence>
<dbReference type="InterPro" id="IPR006619">
    <property type="entry name" value="PGRP_domain_met/bac"/>
</dbReference>
<dbReference type="CDD" id="cd06583">
    <property type="entry name" value="PGRP"/>
    <property type="match status" value="1"/>
</dbReference>
<dbReference type="InterPro" id="IPR015510">
    <property type="entry name" value="PGRP"/>
</dbReference>
<dbReference type="InterPro" id="IPR002502">
    <property type="entry name" value="Amidase_domain"/>
</dbReference>
<gene>
    <name evidence="4" type="ORF">GCM10009710_34570</name>
</gene>
<dbReference type="EMBL" id="BAAAME010000010">
    <property type="protein sequence ID" value="GAA1751835.1"/>
    <property type="molecule type" value="Genomic_DNA"/>
</dbReference>
<dbReference type="Proteomes" id="UP001501057">
    <property type="component" value="Unassembled WGS sequence"/>
</dbReference>
<evidence type="ECO:0000313" key="4">
    <source>
        <dbReference type="EMBL" id="GAA1751835.1"/>
    </source>
</evidence>
<feature type="domain" description="N-acetylmuramoyl-L-alanine amidase" evidence="2">
    <location>
        <begin position="207"/>
        <end position="360"/>
    </location>
</feature>
<dbReference type="SMART" id="SM00701">
    <property type="entry name" value="PGRP"/>
    <property type="match status" value="1"/>
</dbReference>
<proteinExistence type="inferred from homology"/>
<evidence type="ECO:0000259" key="2">
    <source>
        <dbReference type="SMART" id="SM00644"/>
    </source>
</evidence>
<dbReference type="PANTHER" id="PTHR11022:SF41">
    <property type="entry name" value="PEPTIDOGLYCAN-RECOGNITION PROTEIN LC-RELATED"/>
    <property type="match status" value="1"/>
</dbReference>
<reference evidence="4 5" key="1">
    <citation type="journal article" date="2019" name="Int. J. Syst. Evol. Microbiol.">
        <title>The Global Catalogue of Microorganisms (GCM) 10K type strain sequencing project: providing services to taxonomists for standard genome sequencing and annotation.</title>
        <authorList>
            <consortium name="The Broad Institute Genomics Platform"/>
            <consortium name="The Broad Institute Genome Sequencing Center for Infectious Disease"/>
            <person name="Wu L."/>
            <person name="Ma J."/>
        </authorList>
    </citation>
    <scope>NUCLEOTIDE SEQUENCE [LARGE SCALE GENOMIC DNA]</scope>
    <source>
        <strain evidence="4 5">JCM 13518</strain>
    </source>
</reference>
<accession>A0ABN2KAK1</accession>
<dbReference type="Gene3D" id="3.40.80.10">
    <property type="entry name" value="Peptidoglycan recognition protein-like"/>
    <property type="match status" value="1"/>
</dbReference>
<dbReference type="SUPFAM" id="SSF55846">
    <property type="entry name" value="N-acetylmuramoyl-L-alanine amidase-like"/>
    <property type="match status" value="1"/>
</dbReference>
<comment type="caution">
    <text evidence="4">The sequence shown here is derived from an EMBL/GenBank/DDBJ whole genome shotgun (WGS) entry which is preliminary data.</text>
</comment>
<sequence length="781" mass="81454">MRRTRRAVLVRAVPLLAVSMLVAALLSAVVVTSMKTEDTAGTPTQVEKREFEVTPAPDREEYTAQDAALVAVADPTVPTIQNGTVVAELAPHDLPSFELLGVTWTGGVPAEVAEVQVRWQQDGTWSDWTILDPEDEPAEGGIPGTEPKWVGASQAAQARIVATEDIDPAGLTLVTVDPGASPTLTQAAGAQPNITSRAQWGARAYGGAGCGAAPDNGTFQGTIVHHTAGSNVYTAAQSVGIVRSIQAYHMDGQRWCDIGYNFLVDRYGQIFEGRAGGITKTPYGAHAGNTAVNANTTGVSLMGEFTSEVPPQAMKDALVRLVAWRHSLFNTPAKGAYSIGGVTIQRIDGHRSVKSTACPGQQVFTWINAAGGLRDQVAAAMTPTGLVQVPGRPEVWLLNGSSKHHVTDVADLSVLASRLGWVRQVPAAQVDPLPTGGPASRYVHDPRTGTLYLLQADGTKHRFATQDTIASYGYSFSSYVNIAPGQADAFATGPEVGDFFRIESGPEVYRLSGTQRRYVSTVAALQRSAAGGNTYVASMSAGGAAKLAAGPALLEPHTLVRESNAGTVYLSVGDGGLLHIPSFDLAAEAGATKYTILAAGSLASTPITKGSLSPFVTCGGTTYLASGGTFRPVSGSGTAGWTPTALPDTACASLPKSAATVSAPFLMQVAGRGEVYLLEAQQLHHVRSWDRLMQLTGGSAPRLIGWSAATANLVGVGGPELAANTAVQFAGQPEVYRADGRTIQHVTTYAALVRLGGGKVPPIEQLPVAQKPYYSVGAPIS</sequence>
<evidence type="ECO:0000256" key="1">
    <source>
        <dbReference type="ARBA" id="ARBA00007553"/>
    </source>
</evidence>
<name>A0ABN2KAK1_9ACTN</name>
<evidence type="ECO:0000259" key="3">
    <source>
        <dbReference type="SMART" id="SM00701"/>
    </source>
</evidence>
<comment type="similarity">
    <text evidence="1">Belongs to the N-acetylmuramoyl-L-alanine amidase 2 family.</text>
</comment>
<dbReference type="PANTHER" id="PTHR11022">
    <property type="entry name" value="PEPTIDOGLYCAN RECOGNITION PROTEIN"/>
    <property type="match status" value="1"/>
</dbReference>
<dbReference type="SMART" id="SM00644">
    <property type="entry name" value="Ami_2"/>
    <property type="match status" value="1"/>
</dbReference>
<protein>
    <recommendedName>
        <fullName evidence="6">Peptidoglycan recognition protein family domain-containing protein</fullName>
    </recommendedName>
</protein>
<keyword evidence="5" id="KW-1185">Reference proteome</keyword>
<dbReference type="Pfam" id="PF01510">
    <property type="entry name" value="Amidase_2"/>
    <property type="match status" value="1"/>
</dbReference>
<dbReference type="InterPro" id="IPR036505">
    <property type="entry name" value="Amidase/PGRP_sf"/>
</dbReference>
<feature type="domain" description="Peptidoglycan recognition protein family" evidence="3">
    <location>
        <begin position="192"/>
        <end position="354"/>
    </location>
</feature>